<accession>A0A1J1HXY9</accession>
<protein>
    <submittedName>
        <fullName evidence="1">CLUMA_CG006700, isoform A</fullName>
    </submittedName>
</protein>
<reference evidence="1 2" key="1">
    <citation type="submission" date="2015-04" db="EMBL/GenBank/DDBJ databases">
        <authorList>
            <person name="Syromyatnikov M.Y."/>
            <person name="Popov V.N."/>
        </authorList>
    </citation>
    <scope>NUCLEOTIDE SEQUENCE [LARGE SCALE GENOMIC DNA]</scope>
</reference>
<organism evidence="1 2">
    <name type="scientific">Clunio marinus</name>
    <dbReference type="NCBI Taxonomy" id="568069"/>
    <lineage>
        <taxon>Eukaryota</taxon>
        <taxon>Metazoa</taxon>
        <taxon>Ecdysozoa</taxon>
        <taxon>Arthropoda</taxon>
        <taxon>Hexapoda</taxon>
        <taxon>Insecta</taxon>
        <taxon>Pterygota</taxon>
        <taxon>Neoptera</taxon>
        <taxon>Endopterygota</taxon>
        <taxon>Diptera</taxon>
        <taxon>Nematocera</taxon>
        <taxon>Chironomoidea</taxon>
        <taxon>Chironomidae</taxon>
        <taxon>Clunio</taxon>
    </lineage>
</organism>
<keyword evidence="2" id="KW-1185">Reference proteome</keyword>
<evidence type="ECO:0000313" key="1">
    <source>
        <dbReference type="EMBL" id="CRK92960.1"/>
    </source>
</evidence>
<gene>
    <name evidence="1" type="ORF">CLUMA_CG006700</name>
</gene>
<evidence type="ECO:0000313" key="2">
    <source>
        <dbReference type="Proteomes" id="UP000183832"/>
    </source>
</evidence>
<dbReference type="Proteomes" id="UP000183832">
    <property type="component" value="Unassembled WGS sequence"/>
</dbReference>
<dbReference type="AlphaFoldDB" id="A0A1J1HXY9"/>
<name>A0A1J1HXY9_9DIPT</name>
<proteinExistence type="predicted"/>
<sequence length="68" mass="7992">MCLKNDQRIDERINEKNLPGNCWRKKNLRHLTIVLLLTHPFTHMGRVSMLAVHFNVLSSMFTLCLTLK</sequence>
<dbReference type="EMBL" id="CVRI01000036">
    <property type="protein sequence ID" value="CRK92960.1"/>
    <property type="molecule type" value="Genomic_DNA"/>
</dbReference>